<organism evidence="11">
    <name type="scientific">Sesamum radiatum</name>
    <name type="common">Black benniseed</name>
    <dbReference type="NCBI Taxonomy" id="300843"/>
    <lineage>
        <taxon>Eukaryota</taxon>
        <taxon>Viridiplantae</taxon>
        <taxon>Streptophyta</taxon>
        <taxon>Embryophyta</taxon>
        <taxon>Tracheophyta</taxon>
        <taxon>Spermatophyta</taxon>
        <taxon>Magnoliopsida</taxon>
        <taxon>eudicotyledons</taxon>
        <taxon>Gunneridae</taxon>
        <taxon>Pentapetalae</taxon>
        <taxon>asterids</taxon>
        <taxon>lamiids</taxon>
        <taxon>Lamiales</taxon>
        <taxon>Pedaliaceae</taxon>
        <taxon>Sesamum</taxon>
    </lineage>
</organism>
<gene>
    <name evidence="11" type="ORF">Sradi_2959700</name>
</gene>
<dbReference type="InterPro" id="IPR024752">
    <property type="entry name" value="Myb/SANT-like_dom"/>
</dbReference>
<comment type="caution">
    <text evidence="11">The sequence shown here is derived from an EMBL/GenBank/DDBJ whole genome shotgun (WGS) entry which is preliminary data.</text>
</comment>
<reference evidence="11" key="2">
    <citation type="journal article" date="2024" name="Plant">
        <title>Genomic evolution and insights into agronomic trait innovations of Sesamum species.</title>
        <authorList>
            <person name="Miao H."/>
            <person name="Wang L."/>
            <person name="Qu L."/>
            <person name="Liu H."/>
            <person name="Sun Y."/>
            <person name="Le M."/>
            <person name="Wang Q."/>
            <person name="Wei S."/>
            <person name="Zheng Y."/>
            <person name="Lin W."/>
            <person name="Duan Y."/>
            <person name="Cao H."/>
            <person name="Xiong S."/>
            <person name="Wang X."/>
            <person name="Wei L."/>
            <person name="Li C."/>
            <person name="Ma Q."/>
            <person name="Ju M."/>
            <person name="Zhao R."/>
            <person name="Li G."/>
            <person name="Mu C."/>
            <person name="Tian Q."/>
            <person name="Mei H."/>
            <person name="Zhang T."/>
            <person name="Gao T."/>
            <person name="Zhang H."/>
        </authorList>
    </citation>
    <scope>NUCLEOTIDE SEQUENCE</scope>
    <source>
        <strain evidence="11">G02</strain>
    </source>
</reference>
<evidence type="ECO:0000259" key="9">
    <source>
        <dbReference type="Pfam" id="PF13359"/>
    </source>
</evidence>
<accession>A0AAW2S0P9</accession>
<evidence type="ECO:0000256" key="5">
    <source>
        <dbReference type="ARBA" id="ARBA00022723"/>
    </source>
</evidence>
<feature type="domain" description="Myb/SANT-like" evidence="8">
    <location>
        <begin position="300"/>
        <end position="395"/>
    </location>
</feature>
<dbReference type="InterPro" id="IPR045249">
    <property type="entry name" value="HARBI1-like"/>
</dbReference>
<evidence type="ECO:0000256" key="1">
    <source>
        <dbReference type="ARBA" id="ARBA00001968"/>
    </source>
</evidence>
<evidence type="ECO:0008006" key="12">
    <source>
        <dbReference type="Google" id="ProtNLM"/>
    </source>
</evidence>
<keyword evidence="5" id="KW-0479">Metal-binding</keyword>
<keyword evidence="6" id="KW-0378">Hydrolase</keyword>
<feature type="domain" description="DUF8040" evidence="10">
    <location>
        <begin position="68"/>
        <end position="146"/>
    </location>
</feature>
<name>A0AAW2S0P9_SESRA</name>
<comment type="similarity">
    <text evidence="3">Belongs to the HARBI1 family.</text>
</comment>
<evidence type="ECO:0000256" key="3">
    <source>
        <dbReference type="ARBA" id="ARBA00006958"/>
    </source>
</evidence>
<feature type="domain" description="DDE Tnp4" evidence="9">
    <location>
        <begin position="163"/>
        <end position="277"/>
    </location>
</feature>
<evidence type="ECO:0000256" key="4">
    <source>
        <dbReference type="ARBA" id="ARBA00022722"/>
    </source>
</evidence>
<keyword evidence="4" id="KW-0540">Nuclease</keyword>
<dbReference type="GO" id="GO:0046872">
    <property type="term" value="F:metal ion binding"/>
    <property type="evidence" value="ECO:0007669"/>
    <property type="project" value="UniProtKB-KW"/>
</dbReference>
<dbReference type="GO" id="GO:0016787">
    <property type="term" value="F:hydrolase activity"/>
    <property type="evidence" value="ECO:0007669"/>
    <property type="project" value="UniProtKB-KW"/>
</dbReference>
<evidence type="ECO:0000259" key="8">
    <source>
        <dbReference type="Pfam" id="PF12776"/>
    </source>
</evidence>
<protein>
    <recommendedName>
        <fullName evidence="12">Transposase</fullName>
    </recommendedName>
</protein>
<comment type="cofactor">
    <cofactor evidence="1">
        <name>a divalent metal cation</name>
        <dbReference type="ChEBI" id="CHEBI:60240"/>
    </cofactor>
</comment>
<dbReference type="GO" id="GO:0004518">
    <property type="term" value="F:nuclease activity"/>
    <property type="evidence" value="ECO:0007669"/>
    <property type="project" value="UniProtKB-KW"/>
</dbReference>
<dbReference type="EMBL" id="JACGWJ010000012">
    <property type="protein sequence ID" value="KAL0385654.1"/>
    <property type="molecule type" value="Genomic_DNA"/>
</dbReference>
<proteinExistence type="inferred from homology"/>
<evidence type="ECO:0000256" key="7">
    <source>
        <dbReference type="ARBA" id="ARBA00023242"/>
    </source>
</evidence>
<dbReference type="AlphaFoldDB" id="A0AAW2S0P9"/>
<evidence type="ECO:0000313" key="11">
    <source>
        <dbReference type="EMBL" id="KAL0385654.1"/>
    </source>
</evidence>
<sequence>MESGDHEAVFVAIQEFLISSIHFLNITYHIYRYYIWHKRRRQVAKVLSYNLKTRIPDQVKNLRCLTGTGSGDACLNNLRMSVDAFCRLCYLLEQLGGLKATRNVPIAEQVAIFLNILAHHTKNRVVKYNFKRSGRTISKHFHAVLKLHPVLLATPTAGCLGVLDGTYIHVKVPEAEKGRYWNRKGDISVNVLGVCDRDMKFIYVLTGWEGSAADSRVLRDAINRHNGLKVPTGNYYLCDNGYTNGDGFLTPYRGVRYHLKEWETNQSGPQNHQELYNMSNNSRTEATGYLSDFKLSHRVWSVREEEGLIAALKDIVKQGWKCDNGFRTGYLGVLEQEMVKLFPSSDIKADPHIQSKIHVWKKTYGSIVSMLTRSGFGWNDATNMVVVDDDVWENYVKVDPFVKNMRLKSFPFYPAWCEVFGKDRATGEFAEDIGDVTQPSPDAE</sequence>
<dbReference type="GO" id="GO:0005634">
    <property type="term" value="C:nucleus"/>
    <property type="evidence" value="ECO:0007669"/>
    <property type="project" value="UniProtKB-SubCell"/>
</dbReference>
<evidence type="ECO:0000256" key="6">
    <source>
        <dbReference type="ARBA" id="ARBA00022801"/>
    </source>
</evidence>
<dbReference type="InterPro" id="IPR027806">
    <property type="entry name" value="HARBI1_dom"/>
</dbReference>
<evidence type="ECO:0000256" key="2">
    <source>
        <dbReference type="ARBA" id="ARBA00004123"/>
    </source>
</evidence>
<dbReference type="Pfam" id="PF13359">
    <property type="entry name" value="DDE_Tnp_4"/>
    <property type="match status" value="1"/>
</dbReference>
<evidence type="ECO:0000259" key="10">
    <source>
        <dbReference type="Pfam" id="PF26138"/>
    </source>
</evidence>
<comment type="subcellular location">
    <subcellularLocation>
        <location evidence="2">Nucleus</location>
    </subcellularLocation>
</comment>
<dbReference type="PANTHER" id="PTHR22930:SF281">
    <property type="entry name" value="NUCLEASE"/>
    <property type="match status" value="1"/>
</dbReference>
<dbReference type="InterPro" id="IPR058353">
    <property type="entry name" value="DUF8040"/>
</dbReference>
<dbReference type="Pfam" id="PF26138">
    <property type="entry name" value="DUF8040"/>
    <property type="match status" value="1"/>
</dbReference>
<reference evidence="11" key="1">
    <citation type="submission" date="2020-06" db="EMBL/GenBank/DDBJ databases">
        <authorList>
            <person name="Li T."/>
            <person name="Hu X."/>
            <person name="Zhang T."/>
            <person name="Song X."/>
            <person name="Zhang H."/>
            <person name="Dai N."/>
            <person name="Sheng W."/>
            <person name="Hou X."/>
            <person name="Wei L."/>
        </authorList>
    </citation>
    <scope>NUCLEOTIDE SEQUENCE</scope>
    <source>
        <strain evidence="11">G02</strain>
        <tissue evidence="11">Leaf</tissue>
    </source>
</reference>
<keyword evidence="7" id="KW-0539">Nucleus</keyword>
<dbReference type="PANTHER" id="PTHR22930">
    <property type="match status" value="1"/>
</dbReference>
<dbReference type="Pfam" id="PF12776">
    <property type="entry name" value="Myb_DNA-bind_3"/>
    <property type="match status" value="1"/>
</dbReference>